<dbReference type="Proteomes" id="UP001187192">
    <property type="component" value="Unassembled WGS sequence"/>
</dbReference>
<organism evidence="1 2">
    <name type="scientific">Ficus carica</name>
    <name type="common">Common fig</name>
    <dbReference type="NCBI Taxonomy" id="3494"/>
    <lineage>
        <taxon>Eukaryota</taxon>
        <taxon>Viridiplantae</taxon>
        <taxon>Streptophyta</taxon>
        <taxon>Embryophyta</taxon>
        <taxon>Tracheophyta</taxon>
        <taxon>Spermatophyta</taxon>
        <taxon>Magnoliopsida</taxon>
        <taxon>eudicotyledons</taxon>
        <taxon>Gunneridae</taxon>
        <taxon>Pentapetalae</taxon>
        <taxon>rosids</taxon>
        <taxon>fabids</taxon>
        <taxon>Rosales</taxon>
        <taxon>Moraceae</taxon>
        <taxon>Ficeae</taxon>
        <taxon>Ficus</taxon>
    </lineage>
</organism>
<comment type="caution">
    <text evidence="1">The sequence shown here is derived from an EMBL/GenBank/DDBJ whole genome shotgun (WGS) entry which is preliminary data.</text>
</comment>
<gene>
    <name evidence="1" type="ORF">TIFTF001_038993</name>
</gene>
<sequence length="266" mass="30773">MTPLDFSAIIGLRVCGKRLRYDIEIYNKPDILEKLAGKEIASYREVKVSYDHIYQSYKDMVYLYYIPSLEKVHEIANYNWGGAALVCCYCHMDAMSRAKLSSIGRFWQAWEVWACEYLPCMRISKPKKAGPKWPKANRWLDLDCSSRDTPHDLNGFRMKLWAWYLGEQVTVQSCDSNKMQVPKAPPHSMMPYISYSETDLQEEIHGWDALEFVVTYISYNYKAFRKKWLSYSYSSTSTAVPSGGAALGDITMSPWKLRVTVPQKLS</sequence>
<evidence type="ECO:0008006" key="3">
    <source>
        <dbReference type="Google" id="ProtNLM"/>
    </source>
</evidence>
<dbReference type="AlphaFoldDB" id="A0AA88JAJ0"/>
<keyword evidence="2" id="KW-1185">Reference proteome</keyword>
<evidence type="ECO:0000313" key="2">
    <source>
        <dbReference type="Proteomes" id="UP001187192"/>
    </source>
</evidence>
<name>A0AA88JAJ0_FICCA</name>
<accession>A0AA88JAJ0</accession>
<reference evidence="1" key="1">
    <citation type="submission" date="2023-07" db="EMBL/GenBank/DDBJ databases">
        <title>draft genome sequence of fig (Ficus carica).</title>
        <authorList>
            <person name="Takahashi T."/>
            <person name="Nishimura K."/>
        </authorList>
    </citation>
    <scope>NUCLEOTIDE SEQUENCE</scope>
</reference>
<evidence type="ECO:0000313" key="1">
    <source>
        <dbReference type="EMBL" id="GMN69948.1"/>
    </source>
</evidence>
<protein>
    <recommendedName>
        <fullName evidence="3">Aminotransferase-like plant mobile domain-containing protein</fullName>
    </recommendedName>
</protein>
<dbReference type="EMBL" id="BTGU01000978">
    <property type="protein sequence ID" value="GMN69948.1"/>
    <property type="molecule type" value="Genomic_DNA"/>
</dbReference>
<proteinExistence type="predicted"/>